<reference evidence="2" key="1">
    <citation type="journal article" date="2021" name="bioRxiv">
        <title>Whole Genome Assembly and Annotation of Northern Wild Rice, Zizania palustris L., Supports a Whole Genome Duplication in the Zizania Genus.</title>
        <authorList>
            <person name="Haas M."/>
            <person name="Kono T."/>
            <person name="Macchietto M."/>
            <person name="Millas R."/>
            <person name="McGilp L."/>
            <person name="Shao M."/>
            <person name="Duquette J."/>
            <person name="Hirsch C.N."/>
            <person name="Kimball J."/>
        </authorList>
    </citation>
    <scope>NUCLEOTIDE SEQUENCE</scope>
    <source>
        <tissue evidence="2">Fresh leaf tissue</tissue>
    </source>
</reference>
<proteinExistence type="predicted"/>
<comment type="caution">
    <text evidence="2">The sequence shown here is derived from an EMBL/GenBank/DDBJ whole genome shotgun (WGS) entry which is preliminary data.</text>
</comment>
<dbReference type="InterPro" id="IPR057300">
    <property type="entry name" value="OB_Rrp5"/>
</dbReference>
<gene>
    <name evidence="2" type="ORF">GUJ93_ZPchr0013g36037</name>
</gene>
<accession>A0A8J5X2F0</accession>
<evidence type="ECO:0000313" key="3">
    <source>
        <dbReference type="Proteomes" id="UP000729402"/>
    </source>
</evidence>
<evidence type="ECO:0000313" key="2">
    <source>
        <dbReference type="EMBL" id="KAG8100359.1"/>
    </source>
</evidence>
<keyword evidence="3" id="KW-1185">Reference proteome</keyword>
<protein>
    <recommendedName>
        <fullName evidence="1">Rrp5 OB-fold domain-containing protein</fullName>
    </recommendedName>
</protein>
<organism evidence="2 3">
    <name type="scientific">Zizania palustris</name>
    <name type="common">Northern wild rice</name>
    <dbReference type="NCBI Taxonomy" id="103762"/>
    <lineage>
        <taxon>Eukaryota</taxon>
        <taxon>Viridiplantae</taxon>
        <taxon>Streptophyta</taxon>
        <taxon>Embryophyta</taxon>
        <taxon>Tracheophyta</taxon>
        <taxon>Spermatophyta</taxon>
        <taxon>Magnoliopsida</taxon>
        <taxon>Liliopsida</taxon>
        <taxon>Poales</taxon>
        <taxon>Poaceae</taxon>
        <taxon>BOP clade</taxon>
        <taxon>Oryzoideae</taxon>
        <taxon>Oryzeae</taxon>
        <taxon>Zizaniinae</taxon>
        <taxon>Zizania</taxon>
    </lineage>
</organism>
<dbReference type="OrthoDB" id="412781at2759"/>
<name>A0A8J5X2F0_ZIZPA</name>
<dbReference type="Proteomes" id="UP000729402">
    <property type="component" value="Unassembled WGS sequence"/>
</dbReference>
<feature type="domain" description="Rrp5 OB-fold" evidence="1">
    <location>
        <begin position="105"/>
        <end position="137"/>
    </location>
</feature>
<evidence type="ECO:0000259" key="1">
    <source>
        <dbReference type="Pfam" id="PF24682"/>
    </source>
</evidence>
<reference evidence="2" key="2">
    <citation type="submission" date="2021-02" db="EMBL/GenBank/DDBJ databases">
        <authorList>
            <person name="Kimball J.A."/>
            <person name="Haas M.W."/>
            <person name="Macchietto M."/>
            <person name="Kono T."/>
            <person name="Duquette J."/>
            <person name="Shao M."/>
        </authorList>
    </citation>
    <scope>NUCLEOTIDE SEQUENCE</scope>
    <source>
        <tissue evidence="2">Fresh leaf tissue</tissue>
    </source>
</reference>
<dbReference type="Pfam" id="PF24682">
    <property type="entry name" value="OB_RRP5"/>
    <property type="match status" value="1"/>
</dbReference>
<dbReference type="AlphaFoldDB" id="A0A8J5X2F0"/>
<sequence>MASAYPGQPGDELLHIPTLPLGHNLVVQFEEGCRVHAEVHANGWPLTLILVLRALLAPTPPSRTPRPTPTTSAAVVALSISIAVGAKEITFIIKGPCINPAIDKVLSVPEYNYAIGFALLMDYNSQLLPCHNYENGRFLFKKYLEYEKSQGDEGRIEHAVPTGCHVSSSADDTMSAPVGTSNADCPYAQVSRRRAPAAEWPCGDYASDQVAAAATQPEPLQSLVVIVLQFLSLLNAVFYMATSARHPPPSSIGASSVSPAS</sequence>
<dbReference type="EMBL" id="JAAALK010000079">
    <property type="protein sequence ID" value="KAG8100359.1"/>
    <property type="molecule type" value="Genomic_DNA"/>
</dbReference>